<feature type="transmembrane region" description="Helical" evidence="5">
    <location>
        <begin position="402"/>
        <end position="420"/>
    </location>
</feature>
<gene>
    <name evidence="7" type="ORF">GTOL_12037</name>
</gene>
<dbReference type="InterPro" id="IPR051533">
    <property type="entry name" value="WaaL-like"/>
</dbReference>
<keyword evidence="8" id="KW-1185">Reference proteome</keyword>
<keyword evidence="2 5" id="KW-0812">Transmembrane</keyword>
<feature type="transmembrane region" description="Helical" evidence="5">
    <location>
        <begin position="366"/>
        <end position="390"/>
    </location>
</feature>
<evidence type="ECO:0000313" key="7">
    <source>
        <dbReference type="EMBL" id="CAG4884154.1"/>
    </source>
</evidence>
<feature type="transmembrane region" description="Helical" evidence="5">
    <location>
        <begin position="197"/>
        <end position="218"/>
    </location>
</feature>
<evidence type="ECO:0000256" key="1">
    <source>
        <dbReference type="ARBA" id="ARBA00004141"/>
    </source>
</evidence>
<feature type="transmembrane region" description="Helical" evidence="5">
    <location>
        <begin position="35"/>
        <end position="55"/>
    </location>
</feature>
<dbReference type="Proteomes" id="UP000742786">
    <property type="component" value="Unassembled WGS sequence"/>
</dbReference>
<dbReference type="RefSeq" id="WP_220636029.1">
    <property type="nucleotide sequence ID" value="NZ_CAJQUM010000001.1"/>
</dbReference>
<dbReference type="GO" id="GO:0016020">
    <property type="term" value="C:membrane"/>
    <property type="evidence" value="ECO:0007669"/>
    <property type="project" value="UniProtKB-SubCell"/>
</dbReference>
<dbReference type="PANTHER" id="PTHR37422">
    <property type="entry name" value="TEICHURONIC ACID BIOSYNTHESIS PROTEIN TUAE"/>
    <property type="match status" value="1"/>
</dbReference>
<sequence length="460" mass="51133">MTISQSRTYSFSLSEWLLVGPACVLLFVWSLPGTIALRLALTLVLLIIALGQCRKSGIFKGFLADRVLWLTFLALSAWIVIQAVLFGIHTDAALKEFWGQWVRSGITGLIGFMVAALITRRQPERSGPLLAMAMTLTLAFQIGLHDVDTLWRWWHEGKLPFQETRIVENRTGISLLTNLLMAILCSEVMARMLYKRAYLPLSQAWLGLLFAMCIFATYVVGTRFGTMGFIALIISCVLVSLIAKRRSLKTTKLLAIGIIALACIGTFGWISVKSDQRWLTLIDTIHLALDTEHQRAWRDSSQPLPQLPSGVIVEHSNYMRIAWAKEAGLAIIDHPLGVGYGRNAFGDAMQLVYPDYASSKNCHSGILNFTLGVGIPALLMWLVFAGILALHGWISFSHYGNPAGLTLLFVVSGFFIRSVVDGNFQDHMFEQFMFLALMFNVLARQNQRSPSGESETGRDG</sequence>
<reference evidence="7" key="1">
    <citation type="submission" date="2021-04" db="EMBL/GenBank/DDBJ databases">
        <authorList>
            <person name="Hornung B."/>
        </authorList>
    </citation>
    <scope>NUCLEOTIDE SEQUENCE</scope>
    <source>
        <strain evidence="7">G5G6</strain>
    </source>
</reference>
<evidence type="ECO:0000256" key="5">
    <source>
        <dbReference type="SAM" id="Phobius"/>
    </source>
</evidence>
<feature type="transmembrane region" description="Helical" evidence="5">
    <location>
        <begin position="224"/>
        <end position="241"/>
    </location>
</feature>
<feature type="domain" description="O-antigen ligase-related" evidence="6">
    <location>
        <begin position="209"/>
        <end position="382"/>
    </location>
</feature>
<feature type="transmembrane region" description="Helical" evidence="5">
    <location>
        <begin position="100"/>
        <end position="118"/>
    </location>
</feature>
<keyword evidence="3 5" id="KW-1133">Transmembrane helix</keyword>
<dbReference type="EMBL" id="CAJQUM010000001">
    <property type="protein sequence ID" value="CAG4884154.1"/>
    <property type="molecule type" value="Genomic_DNA"/>
</dbReference>
<protein>
    <recommendedName>
        <fullName evidence="6">O-antigen ligase-related domain-containing protein</fullName>
    </recommendedName>
</protein>
<comment type="subcellular location">
    <subcellularLocation>
        <location evidence="1">Membrane</location>
        <topology evidence="1">Multi-pass membrane protein</topology>
    </subcellularLocation>
</comment>
<feature type="transmembrane region" description="Helical" evidence="5">
    <location>
        <begin position="12"/>
        <end position="29"/>
    </location>
</feature>
<dbReference type="AlphaFoldDB" id="A0A916N2P7"/>
<dbReference type="InterPro" id="IPR007016">
    <property type="entry name" value="O-antigen_ligase-rel_domated"/>
</dbReference>
<feature type="transmembrane region" description="Helical" evidence="5">
    <location>
        <begin position="253"/>
        <end position="272"/>
    </location>
</feature>
<dbReference type="Pfam" id="PF04932">
    <property type="entry name" value="Wzy_C"/>
    <property type="match status" value="1"/>
</dbReference>
<evidence type="ECO:0000256" key="4">
    <source>
        <dbReference type="ARBA" id="ARBA00023136"/>
    </source>
</evidence>
<dbReference type="PANTHER" id="PTHR37422:SF13">
    <property type="entry name" value="LIPOPOLYSACCHARIDE BIOSYNTHESIS PROTEIN PA4999-RELATED"/>
    <property type="match status" value="1"/>
</dbReference>
<comment type="caution">
    <text evidence="7">The sequence shown here is derived from an EMBL/GenBank/DDBJ whole genome shotgun (WGS) entry which is preliminary data.</text>
</comment>
<evidence type="ECO:0000256" key="3">
    <source>
        <dbReference type="ARBA" id="ARBA00022989"/>
    </source>
</evidence>
<keyword evidence="4 5" id="KW-0472">Membrane</keyword>
<feature type="transmembrane region" description="Helical" evidence="5">
    <location>
        <begin position="171"/>
        <end position="190"/>
    </location>
</feature>
<name>A0A916N2P7_9PROT</name>
<accession>A0A916N2P7</accession>
<evidence type="ECO:0000259" key="6">
    <source>
        <dbReference type="Pfam" id="PF04932"/>
    </source>
</evidence>
<evidence type="ECO:0000256" key="2">
    <source>
        <dbReference type="ARBA" id="ARBA00022692"/>
    </source>
</evidence>
<proteinExistence type="predicted"/>
<feature type="transmembrane region" description="Helical" evidence="5">
    <location>
        <begin position="67"/>
        <end position="88"/>
    </location>
</feature>
<evidence type="ECO:0000313" key="8">
    <source>
        <dbReference type="Proteomes" id="UP000742786"/>
    </source>
</evidence>
<organism evidence="7 8">
    <name type="scientific">Georgfuchsia toluolica</name>
    <dbReference type="NCBI Taxonomy" id="424218"/>
    <lineage>
        <taxon>Bacteria</taxon>
        <taxon>Pseudomonadati</taxon>
        <taxon>Pseudomonadota</taxon>
        <taxon>Betaproteobacteria</taxon>
        <taxon>Nitrosomonadales</taxon>
        <taxon>Sterolibacteriaceae</taxon>
        <taxon>Georgfuchsia</taxon>
    </lineage>
</organism>